<evidence type="ECO:0000313" key="2">
    <source>
        <dbReference type="EMBL" id="KAG6384793.1"/>
    </source>
</evidence>
<dbReference type="PANTHER" id="PTHR35307">
    <property type="entry name" value="PROTEIN, PUTATIVE-RELATED"/>
    <property type="match status" value="1"/>
</dbReference>
<feature type="transmembrane region" description="Helical" evidence="1">
    <location>
        <begin position="123"/>
        <end position="146"/>
    </location>
</feature>
<feature type="transmembrane region" description="Helical" evidence="1">
    <location>
        <begin position="372"/>
        <end position="391"/>
    </location>
</feature>
<keyword evidence="3" id="KW-1185">Reference proteome</keyword>
<name>A0A8X8YYI2_SALSN</name>
<organism evidence="2">
    <name type="scientific">Salvia splendens</name>
    <name type="common">Scarlet sage</name>
    <dbReference type="NCBI Taxonomy" id="180675"/>
    <lineage>
        <taxon>Eukaryota</taxon>
        <taxon>Viridiplantae</taxon>
        <taxon>Streptophyta</taxon>
        <taxon>Embryophyta</taxon>
        <taxon>Tracheophyta</taxon>
        <taxon>Spermatophyta</taxon>
        <taxon>Magnoliopsida</taxon>
        <taxon>eudicotyledons</taxon>
        <taxon>Gunneridae</taxon>
        <taxon>Pentapetalae</taxon>
        <taxon>asterids</taxon>
        <taxon>lamiids</taxon>
        <taxon>Lamiales</taxon>
        <taxon>Lamiaceae</taxon>
        <taxon>Nepetoideae</taxon>
        <taxon>Mentheae</taxon>
        <taxon>Salviinae</taxon>
        <taxon>Salvia</taxon>
        <taxon>Salvia subgen. Calosphace</taxon>
        <taxon>core Calosphace</taxon>
    </lineage>
</organism>
<evidence type="ECO:0000256" key="1">
    <source>
        <dbReference type="SAM" id="Phobius"/>
    </source>
</evidence>
<feature type="transmembrane region" description="Helical" evidence="1">
    <location>
        <begin position="60"/>
        <end position="78"/>
    </location>
</feature>
<reference evidence="2" key="1">
    <citation type="submission" date="2018-01" db="EMBL/GenBank/DDBJ databases">
        <authorList>
            <person name="Mao J.F."/>
        </authorList>
    </citation>
    <scope>NUCLEOTIDE SEQUENCE</scope>
    <source>
        <strain evidence="2">Huo1</strain>
        <tissue evidence="2">Leaf</tissue>
    </source>
</reference>
<keyword evidence="1" id="KW-1133">Transmembrane helix</keyword>
<accession>A0A8X8YYI2</accession>
<keyword evidence="1" id="KW-0812">Transmembrane</keyword>
<proteinExistence type="predicted"/>
<feature type="transmembrane region" description="Helical" evidence="1">
    <location>
        <begin position="235"/>
        <end position="257"/>
    </location>
</feature>
<dbReference type="EMBL" id="PNBA02000022">
    <property type="protein sequence ID" value="KAG6384793.1"/>
    <property type="molecule type" value="Genomic_DNA"/>
</dbReference>
<feature type="transmembrane region" description="Helical" evidence="1">
    <location>
        <begin position="158"/>
        <end position="179"/>
    </location>
</feature>
<comment type="caution">
    <text evidence="2">The sequence shown here is derived from an EMBL/GenBank/DDBJ whole genome shotgun (WGS) entry which is preliminary data.</text>
</comment>
<sequence>MEATAPAADKDETIERLLEAPMTWIGTYVAAASLICAAAMAADTIQGLWKKKRWFPSKYFPLNATSLTLLAVAMKLPVDLTTRMYTVTDRLAKISSIAFLSAAVANFLTSLGAMADKEVLSNAAALAVLVITVFVNVTIQIIQMHSYLQSRRAFLEEIIVIALMLLLILMFVSSAAMIVSTKPYLEKKYHEMCRSAADENGDDGFDAERVITADKLRVCIKKHWMIAETGNPQFVLARSVTCSASGLLTLLIALVLLEAEFRMAKEFDLNILDQANSSYGWSTKLVLLTQTAGVIVAAIAPTMRWLTACRRSFTTSVTVESYWTQKMVELKQSSLSSQIQNLKWRKAIHILRGQFLQICISLQHLTVFASKLLLLLSLCFTAPIISFISYASRLKIENRVSQTNPQLDLSKYAMLLEGEEHLRSQTLDKICKEVDQVIEKGRSRKPKNLLKLLSKSSSFKGVTQFDSNEIPSLHSQGFLPHCWSLPLVTLSCVALAFPNADKSESDLLLRGVAEGLPLVKLVDKILDKKGRLASVRHAADVAWVELELYHMWQDKDLNEWKKNAREIVEELASRGEKTVVGFVKGTRNCVMRNPLNWPANVIGADAMYRVARTILLRRGEGEGEGDEALFEEVCVAIADILAACLTNMVEVIRLKCHSKKIEKRERSVRRAALLLGETEEISLLLQQRQVPALDANKAVNIEEWRRALALAQL</sequence>
<feature type="transmembrane region" description="Helical" evidence="1">
    <location>
        <begin position="285"/>
        <end position="306"/>
    </location>
</feature>
<reference evidence="2" key="2">
    <citation type="submission" date="2020-08" db="EMBL/GenBank/DDBJ databases">
        <title>Plant Genome Project.</title>
        <authorList>
            <person name="Zhang R.-G."/>
        </authorList>
    </citation>
    <scope>NUCLEOTIDE SEQUENCE</scope>
    <source>
        <strain evidence="2">Huo1</strain>
        <tissue evidence="2">Leaf</tissue>
    </source>
</reference>
<gene>
    <name evidence="2" type="ORF">SASPL_153611</name>
</gene>
<feature type="transmembrane region" description="Helical" evidence="1">
    <location>
        <begin position="25"/>
        <end position="48"/>
    </location>
</feature>
<dbReference type="Proteomes" id="UP000298416">
    <property type="component" value="Unassembled WGS sequence"/>
</dbReference>
<dbReference type="AlphaFoldDB" id="A0A8X8YYI2"/>
<feature type="transmembrane region" description="Helical" evidence="1">
    <location>
        <begin position="90"/>
        <end position="111"/>
    </location>
</feature>
<keyword evidence="1" id="KW-0472">Membrane</keyword>
<evidence type="ECO:0000313" key="3">
    <source>
        <dbReference type="Proteomes" id="UP000298416"/>
    </source>
</evidence>
<protein>
    <submittedName>
        <fullName evidence="2">Uncharacterized protein</fullName>
    </submittedName>
</protein>
<dbReference type="PANTHER" id="PTHR35307:SF3">
    <property type="entry name" value="DUF4220 DOMAIN-CONTAINING PROTEIN"/>
    <property type="match status" value="1"/>
</dbReference>
<dbReference type="OrthoDB" id="1915303at2759"/>